<sequence length="437" mass="49933">MLIQTSPQILNTPTMKKINKIAIIGAGTAGLATAILFARQEIQVTLFEKAEQLQPVGAGLLLQPAGLAVFEHLGILENTLTLGAMVTGLEGRLANQRLLVNSHYREVHDKHYGIGIHRATLCHVLKSKLEAYDAYVSWKMGHEVNRLSEHNHGITVYGQYQIQDFEENFDAVIIANGARSHLRPQAWVKVDRPYPWGAVWNIVPECQILDTQILHQFYDRSQIMMGILPTGAIPEKPHQRLSSIFWSLPTRQLDQFLNHPNKLNDLIHQISSRWTPVSHWLEQITQNQSSSSWLSAQYRDVVMSKFGQGRLGVIGDAAHAMSPQLGQGANMALLDAWALGQALQQFPDHRIEWNKFWQHYHQLRYSSTQFYQSLSRLLTPLYQSDSTWTGPFRDFSFYWMYQIPYLRKQMAITISGLKTNPLHHLDYSDVAQYKSKI</sequence>
<evidence type="ECO:0000256" key="1">
    <source>
        <dbReference type="ARBA" id="ARBA00023002"/>
    </source>
</evidence>
<dbReference type="PANTHER" id="PTHR13789">
    <property type="entry name" value="MONOOXYGENASE"/>
    <property type="match status" value="1"/>
</dbReference>
<dbReference type="SUPFAM" id="SSF51905">
    <property type="entry name" value="FAD/NAD(P)-binding domain"/>
    <property type="match status" value="1"/>
</dbReference>
<dbReference type="EMBL" id="JAUTBK010000002">
    <property type="protein sequence ID" value="MDQ1209580.1"/>
    <property type="molecule type" value="Genomic_DNA"/>
</dbReference>
<feature type="transmembrane region" description="Helical" evidence="3">
    <location>
        <begin position="21"/>
        <end position="38"/>
    </location>
</feature>
<gene>
    <name evidence="5" type="ORF">QE380_002503</name>
</gene>
<dbReference type="Pfam" id="PF01494">
    <property type="entry name" value="FAD_binding_3"/>
    <property type="match status" value="1"/>
</dbReference>
<dbReference type="InterPro" id="IPR050493">
    <property type="entry name" value="FAD-dep_Monooxygenase_BioMet"/>
</dbReference>
<organism evidence="5 6">
    <name type="scientific">Acinetobacter baylyi</name>
    <dbReference type="NCBI Taxonomy" id="202950"/>
    <lineage>
        <taxon>Bacteria</taxon>
        <taxon>Pseudomonadati</taxon>
        <taxon>Pseudomonadota</taxon>
        <taxon>Gammaproteobacteria</taxon>
        <taxon>Moraxellales</taxon>
        <taxon>Moraxellaceae</taxon>
        <taxon>Acinetobacter</taxon>
    </lineage>
</organism>
<evidence type="ECO:0000256" key="2">
    <source>
        <dbReference type="ARBA" id="ARBA00023033"/>
    </source>
</evidence>
<dbReference type="Proteomes" id="UP001233360">
    <property type="component" value="Unassembled WGS sequence"/>
</dbReference>
<comment type="caution">
    <text evidence="5">The sequence shown here is derived from an EMBL/GenBank/DDBJ whole genome shotgun (WGS) entry which is preliminary data.</text>
</comment>
<dbReference type="Gene3D" id="3.50.50.60">
    <property type="entry name" value="FAD/NAD(P)-binding domain"/>
    <property type="match status" value="1"/>
</dbReference>
<feature type="domain" description="FAD-binding" evidence="4">
    <location>
        <begin position="21"/>
        <end position="344"/>
    </location>
</feature>
<keyword evidence="1" id="KW-0560">Oxidoreductase</keyword>
<evidence type="ECO:0000259" key="4">
    <source>
        <dbReference type="Pfam" id="PF01494"/>
    </source>
</evidence>
<dbReference type="InterPro" id="IPR036188">
    <property type="entry name" value="FAD/NAD-bd_sf"/>
</dbReference>
<dbReference type="PRINTS" id="PR00420">
    <property type="entry name" value="RNGMNOXGNASE"/>
</dbReference>
<evidence type="ECO:0000256" key="3">
    <source>
        <dbReference type="SAM" id="Phobius"/>
    </source>
</evidence>
<name>A0ABU0UYD9_ACIBI</name>
<keyword evidence="3" id="KW-1133">Transmembrane helix</keyword>
<evidence type="ECO:0000313" key="5">
    <source>
        <dbReference type="EMBL" id="MDQ1209580.1"/>
    </source>
</evidence>
<reference evidence="5 6" key="1">
    <citation type="submission" date="2023-07" db="EMBL/GenBank/DDBJ databases">
        <title>Functional and genomic diversity of the sorghum phyllosphere microbiome.</title>
        <authorList>
            <person name="Shade A."/>
        </authorList>
    </citation>
    <scope>NUCLEOTIDE SEQUENCE [LARGE SCALE GENOMIC DNA]</scope>
    <source>
        <strain evidence="5 6">SORGH_AS_0887</strain>
    </source>
</reference>
<dbReference type="PANTHER" id="PTHR13789:SF309">
    <property type="entry name" value="PUTATIVE (AFU_ORTHOLOGUE AFUA_6G14510)-RELATED"/>
    <property type="match status" value="1"/>
</dbReference>
<proteinExistence type="predicted"/>
<dbReference type="InterPro" id="IPR002938">
    <property type="entry name" value="FAD-bd"/>
</dbReference>
<dbReference type="Gene3D" id="3.30.9.30">
    <property type="match status" value="1"/>
</dbReference>
<keyword evidence="3" id="KW-0472">Membrane</keyword>
<evidence type="ECO:0000313" key="6">
    <source>
        <dbReference type="Proteomes" id="UP001233360"/>
    </source>
</evidence>
<protein>
    <submittedName>
        <fullName evidence="5">2-polyprenyl-6-methoxyphenol hydroxylase-like FAD-dependent oxidoreductase</fullName>
    </submittedName>
</protein>
<keyword evidence="3" id="KW-0812">Transmembrane</keyword>
<keyword evidence="2" id="KW-0503">Monooxygenase</keyword>
<accession>A0ABU0UYD9</accession>
<keyword evidence="6" id="KW-1185">Reference proteome</keyword>